<dbReference type="AlphaFoldDB" id="A0A6J1PTS5"/>
<feature type="transmembrane region" description="Helical" evidence="1">
    <location>
        <begin position="127"/>
        <end position="150"/>
    </location>
</feature>
<keyword evidence="1" id="KW-0472">Membrane</keyword>
<evidence type="ECO:0000256" key="1">
    <source>
        <dbReference type="SAM" id="Phobius"/>
    </source>
</evidence>
<feature type="transmembrane region" description="Helical" evidence="1">
    <location>
        <begin position="63"/>
        <end position="85"/>
    </location>
</feature>
<keyword evidence="1" id="KW-1133">Transmembrane helix</keyword>
<reference evidence="3" key="1">
    <citation type="submission" date="2025-08" db="UniProtKB">
        <authorList>
            <consortium name="RefSeq"/>
        </authorList>
    </citation>
    <scope>IDENTIFICATION</scope>
    <source>
        <tissue evidence="3">Whole body</tissue>
    </source>
</reference>
<dbReference type="RefSeq" id="XP_024872280.1">
    <property type="nucleotide sequence ID" value="XM_025016512.1"/>
</dbReference>
<accession>A0A6J1PTS5</accession>
<feature type="transmembrane region" description="Helical" evidence="1">
    <location>
        <begin position="29"/>
        <end position="51"/>
    </location>
</feature>
<keyword evidence="1" id="KW-0812">Transmembrane</keyword>
<dbReference type="OrthoDB" id="6597368at2759"/>
<organism evidence="2 3">
    <name type="scientific">Temnothorax curvispinosus</name>
    <dbReference type="NCBI Taxonomy" id="300111"/>
    <lineage>
        <taxon>Eukaryota</taxon>
        <taxon>Metazoa</taxon>
        <taxon>Ecdysozoa</taxon>
        <taxon>Arthropoda</taxon>
        <taxon>Hexapoda</taxon>
        <taxon>Insecta</taxon>
        <taxon>Pterygota</taxon>
        <taxon>Neoptera</taxon>
        <taxon>Endopterygota</taxon>
        <taxon>Hymenoptera</taxon>
        <taxon>Apocrita</taxon>
        <taxon>Aculeata</taxon>
        <taxon>Formicoidea</taxon>
        <taxon>Formicidae</taxon>
        <taxon>Myrmicinae</taxon>
        <taxon>Temnothorax</taxon>
    </lineage>
</organism>
<protein>
    <submittedName>
        <fullName evidence="3">Uncharacterized protein LOC112454882</fullName>
    </submittedName>
</protein>
<dbReference type="Proteomes" id="UP000504618">
    <property type="component" value="Unplaced"/>
</dbReference>
<evidence type="ECO:0000313" key="3">
    <source>
        <dbReference type="RefSeq" id="XP_024872280.1"/>
    </source>
</evidence>
<proteinExistence type="predicted"/>
<name>A0A6J1PTS5_9HYME</name>
<evidence type="ECO:0000313" key="2">
    <source>
        <dbReference type="Proteomes" id="UP000504618"/>
    </source>
</evidence>
<feature type="non-terminal residue" evidence="3">
    <location>
        <position position="213"/>
    </location>
</feature>
<dbReference type="GeneID" id="112454882"/>
<keyword evidence="2" id="KW-1185">Reference proteome</keyword>
<sequence length="213" mass="23822">MQILSLNFLIYTIGGIWRPVEWSSNGAKLLYSIFTCGVIFSEYFLMLTQFLDILLVVDNIDDFTANALMFLAIVTDCCKATVVVIRRNAIINIVQSLLKAPHKPRNEDEVAIQTKFDKFIRTFSIRYSFMAIIAVAGTTIGSVLNVMQVIGTGTDALILGLSLQTCAQLEIFESRLHKFIINKTVRDLGHTLSASNKNEVGISECVDYHLSIY</sequence>
<gene>
    <name evidence="3" type="primary">LOC112454882</name>
</gene>